<keyword evidence="2" id="KW-1185">Reference proteome</keyword>
<dbReference type="EMBL" id="JAHYIQ010000011">
    <property type="protein sequence ID" value="KAK1128142.1"/>
    <property type="molecule type" value="Genomic_DNA"/>
</dbReference>
<name>A0AA40KPP4_9HYME</name>
<organism evidence="1 2">
    <name type="scientific">Melipona bicolor</name>
    <dbReference type="NCBI Taxonomy" id="60889"/>
    <lineage>
        <taxon>Eukaryota</taxon>
        <taxon>Metazoa</taxon>
        <taxon>Ecdysozoa</taxon>
        <taxon>Arthropoda</taxon>
        <taxon>Hexapoda</taxon>
        <taxon>Insecta</taxon>
        <taxon>Pterygota</taxon>
        <taxon>Neoptera</taxon>
        <taxon>Endopterygota</taxon>
        <taxon>Hymenoptera</taxon>
        <taxon>Apocrita</taxon>
        <taxon>Aculeata</taxon>
        <taxon>Apoidea</taxon>
        <taxon>Anthophila</taxon>
        <taxon>Apidae</taxon>
        <taxon>Melipona</taxon>
    </lineage>
</organism>
<comment type="caution">
    <text evidence="1">The sequence shown here is derived from an EMBL/GenBank/DDBJ whole genome shotgun (WGS) entry which is preliminary data.</text>
</comment>
<accession>A0AA40KPP4</accession>
<proteinExistence type="predicted"/>
<sequence length="62" mass="6559">MRKSEGRIRLCRPAVSSSANDGEFMPLALILADRSGDSLPVARFSGYLGSLGCDMGVSGERP</sequence>
<gene>
    <name evidence="1" type="ORF">K0M31_003627</name>
</gene>
<protein>
    <submittedName>
        <fullName evidence="1">Uncharacterized protein</fullName>
    </submittedName>
</protein>
<evidence type="ECO:0000313" key="1">
    <source>
        <dbReference type="EMBL" id="KAK1128142.1"/>
    </source>
</evidence>
<dbReference type="Proteomes" id="UP001177670">
    <property type="component" value="Unassembled WGS sequence"/>
</dbReference>
<evidence type="ECO:0000313" key="2">
    <source>
        <dbReference type="Proteomes" id="UP001177670"/>
    </source>
</evidence>
<reference evidence="1" key="1">
    <citation type="submission" date="2021-10" db="EMBL/GenBank/DDBJ databases">
        <title>Melipona bicolor Genome sequencing and assembly.</title>
        <authorList>
            <person name="Araujo N.S."/>
            <person name="Arias M.C."/>
        </authorList>
    </citation>
    <scope>NUCLEOTIDE SEQUENCE</scope>
    <source>
        <strain evidence="1">USP_2M_L1-L4_2017</strain>
        <tissue evidence="1">Whole body</tissue>
    </source>
</reference>
<dbReference type="AlphaFoldDB" id="A0AA40KPP4"/>